<accession>A0A976XJI9</accession>
<dbReference type="EMBL" id="CP056069">
    <property type="protein sequence ID" value="UVC49365.1"/>
    <property type="molecule type" value="Genomic_DNA"/>
</dbReference>
<organism evidence="1 2">
    <name type="scientific">Theileria orientalis</name>
    <dbReference type="NCBI Taxonomy" id="68886"/>
    <lineage>
        <taxon>Eukaryota</taxon>
        <taxon>Sar</taxon>
        <taxon>Alveolata</taxon>
        <taxon>Apicomplexa</taxon>
        <taxon>Aconoidasida</taxon>
        <taxon>Piroplasmida</taxon>
        <taxon>Theileriidae</taxon>
        <taxon>Theileria</taxon>
    </lineage>
</organism>
<gene>
    <name evidence="1" type="ORF">MACK_003196</name>
</gene>
<protein>
    <submittedName>
        <fullName evidence="1">Uncharacterized protein</fullName>
    </submittedName>
</protein>
<dbReference type="Proteomes" id="UP000244811">
    <property type="component" value="Chromosome 1"/>
</dbReference>
<sequence length="111" mass="13158">MKFGANRDYIHVSSVFNSLDVNRKLFCNYLKEYANKKYQCLYDSVLSYLDELLMESIVDLRKIESVAKASSNRHSLEYPIDLMDQYLNWKNDLVLRIIVMKNLVLLSSYLY</sequence>
<proteinExistence type="predicted"/>
<name>A0A976XJI9_THEOR</name>
<evidence type="ECO:0000313" key="2">
    <source>
        <dbReference type="Proteomes" id="UP000244811"/>
    </source>
</evidence>
<dbReference type="AlphaFoldDB" id="A0A976XJI9"/>
<evidence type="ECO:0000313" key="1">
    <source>
        <dbReference type="EMBL" id="UVC49365.1"/>
    </source>
</evidence>
<reference evidence="1" key="1">
    <citation type="submission" date="2022-07" db="EMBL/GenBank/DDBJ databases">
        <title>Evaluation of T. orientalis genome assembly methods using nanopore sequencing and analysis of variation between genomes.</title>
        <authorList>
            <person name="Yam J."/>
            <person name="Micallef M.L."/>
            <person name="Liu M."/>
            <person name="Djordjevic S.P."/>
            <person name="Bogema D.R."/>
            <person name="Jenkins C."/>
        </authorList>
    </citation>
    <scope>NUCLEOTIDE SEQUENCE</scope>
    <source>
        <strain evidence="1">Goon Nure</strain>
    </source>
</reference>